<proteinExistence type="predicted"/>
<evidence type="ECO:0000259" key="4">
    <source>
        <dbReference type="PROSITE" id="PS50932"/>
    </source>
</evidence>
<evidence type="ECO:0000256" key="1">
    <source>
        <dbReference type="ARBA" id="ARBA00023015"/>
    </source>
</evidence>
<dbReference type="EMBL" id="AP019620">
    <property type="protein sequence ID" value="BBJ37905.1"/>
    <property type="molecule type" value="Genomic_DNA"/>
</dbReference>
<dbReference type="GO" id="GO:0000976">
    <property type="term" value="F:transcription cis-regulatory region binding"/>
    <property type="evidence" value="ECO:0007669"/>
    <property type="project" value="TreeGrafter"/>
</dbReference>
<protein>
    <submittedName>
        <fullName evidence="5">Ribose operon repressor</fullName>
    </submittedName>
</protein>
<feature type="domain" description="HTH lacI-type" evidence="4">
    <location>
        <begin position="8"/>
        <end position="62"/>
    </location>
</feature>
<dbReference type="Proteomes" id="UP000463951">
    <property type="component" value="Chromosome"/>
</dbReference>
<dbReference type="InterPro" id="IPR010982">
    <property type="entry name" value="Lambda_DNA-bd_dom_sf"/>
</dbReference>
<keyword evidence="1" id="KW-0805">Transcription regulation</keyword>
<dbReference type="InterPro" id="IPR028082">
    <property type="entry name" value="Peripla_BP_I"/>
</dbReference>
<accession>A0A499UAS3</accession>
<dbReference type="InterPro" id="IPR000843">
    <property type="entry name" value="HTH_LacI"/>
</dbReference>
<dbReference type="SMART" id="SM00354">
    <property type="entry name" value="HTH_LACI"/>
    <property type="match status" value="1"/>
</dbReference>
<keyword evidence="2" id="KW-0238">DNA-binding</keyword>
<dbReference type="AlphaFoldDB" id="A0A499UAS3"/>
<dbReference type="SUPFAM" id="SSF47413">
    <property type="entry name" value="lambda repressor-like DNA-binding domains"/>
    <property type="match status" value="1"/>
</dbReference>
<dbReference type="PANTHER" id="PTHR30146:SF153">
    <property type="entry name" value="LACTOSE OPERON REPRESSOR"/>
    <property type="match status" value="1"/>
</dbReference>
<dbReference type="Pfam" id="PF13377">
    <property type="entry name" value="Peripla_BP_3"/>
    <property type="match status" value="1"/>
</dbReference>
<gene>
    <name evidence="5" type="ORF">SSPO_006230</name>
</gene>
<dbReference type="Gene3D" id="1.10.260.40">
    <property type="entry name" value="lambda repressor-like DNA-binding domains"/>
    <property type="match status" value="1"/>
</dbReference>
<dbReference type="SUPFAM" id="SSF53822">
    <property type="entry name" value="Periplasmic binding protein-like I"/>
    <property type="match status" value="1"/>
</dbReference>
<reference evidence="5 6" key="1">
    <citation type="journal article" date="2020" name="Int. J. Syst. Evol. Microbiol.">
        <title>Reclassification of Streptomyces castelarensis and Streptomyces sporoclivatus as later heterotypic synonyms of Streptomyces antimycoticus.</title>
        <authorList>
            <person name="Komaki H."/>
            <person name="Tamura T."/>
        </authorList>
    </citation>
    <scope>NUCLEOTIDE SEQUENCE [LARGE SCALE GENOMIC DNA]</scope>
    <source>
        <strain evidence="5 6">NBRC 100767</strain>
    </source>
</reference>
<dbReference type="GO" id="GO:0003700">
    <property type="term" value="F:DNA-binding transcription factor activity"/>
    <property type="evidence" value="ECO:0007669"/>
    <property type="project" value="TreeGrafter"/>
</dbReference>
<evidence type="ECO:0000256" key="2">
    <source>
        <dbReference type="ARBA" id="ARBA00023125"/>
    </source>
</evidence>
<dbReference type="CDD" id="cd01392">
    <property type="entry name" value="HTH_LacI"/>
    <property type="match status" value="1"/>
</dbReference>
<sequence>MTRRNDRPSIESVAAAAGVSPTTVSHALSGKRAVSAATRKRVMEAVEQQNYRPNMVARGLRSRRTQSVALLLVDIANPYYPAVARAIHDVLAGEGYVSFIGNTDGDAATERRLLEEMVARGVDGVVMQPMALSAAQVREVVGPAMPLVITTDEYGDIPADSVLTDDTRGLGEAVDHLVRQGIRELGFIDGSPGTSTDAFRLGAFRAAVAAAGIEVPDRWIEHSPFGREGGAAATARLLGGLDRPRAVLCANDLIAIGAVQAAHAAGLRVPEDVAIVGFDDIETAALVSPQLTIVVNPAAAVGVACARTILWRVENGPDVPCKRTVLPTRLVVRQSA</sequence>
<organism evidence="5 6">
    <name type="scientific">Streptomyces antimycoticus</name>
    <dbReference type="NCBI Taxonomy" id="68175"/>
    <lineage>
        <taxon>Bacteria</taxon>
        <taxon>Bacillati</taxon>
        <taxon>Actinomycetota</taxon>
        <taxon>Actinomycetes</taxon>
        <taxon>Kitasatosporales</taxon>
        <taxon>Streptomycetaceae</taxon>
        <taxon>Streptomyces</taxon>
        <taxon>Streptomyces violaceusniger group</taxon>
    </lineage>
</organism>
<dbReference type="Gene3D" id="3.40.50.2300">
    <property type="match status" value="2"/>
</dbReference>
<dbReference type="PROSITE" id="PS50932">
    <property type="entry name" value="HTH_LACI_2"/>
    <property type="match status" value="1"/>
</dbReference>
<evidence type="ECO:0000256" key="3">
    <source>
        <dbReference type="ARBA" id="ARBA00023163"/>
    </source>
</evidence>
<evidence type="ECO:0000313" key="6">
    <source>
        <dbReference type="Proteomes" id="UP000463951"/>
    </source>
</evidence>
<name>A0A499UAS3_9ACTN</name>
<keyword evidence="3" id="KW-0804">Transcription</keyword>
<dbReference type="CDD" id="cd06267">
    <property type="entry name" value="PBP1_LacI_sugar_binding-like"/>
    <property type="match status" value="1"/>
</dbReference>
<dbReference type="InterPro" id="IPR046335">
    <property type="entry name" value="LacI/GalR-like_sensor"/>
</dbReference>
<dbReference type="Pfam" id="PF00356">
    <property type="entry name" value="LacI"/>
    <property type="match status" value="1"/>
</dbReference>
<dbReference type="PANTHER" id="PTHR30146">
    <property type="entry name" value="LACI-RELATED TRANSCRIPTIONAL REPRESSOR"/>
    <property type="match status" value="1"/>
</dbReference>
<evidence type="ECO:0000313" key="5">
    <source>
        <dbReference type="EMBL" id="BBJ37905.1"/>
    </source>
</evidence>